<dbReference type="InterPro" id="IPR027370">
    <property type="entry name" value="Znf-RING_euk"/>
</dbReference>
<proteinExistence type="predicted"/>
<feature type="compositionally biased region" description="Polar residues" evidence="10">
    <location>
        <begin position="1"/>
        <end position="21"/>
    </location>
</feature>
<evidence type="ECO:0000256" key="6">
    <source>
        <dbReference type="ARBA" id="ARBA00022771"/>
    </source>
</evidence>
<name>A0AAW0A6C7_9AGAR</name>
<organism evidence="12 13">
    <name type="scientific">Favolaschia claudopus</name>
    <dbReference type="NCBI Taxonomy" id="2862362"/>
    <lineage>
        <taxon>Eukaryota</taxon>
        <taxon>Fungi</taxon>
        <taxon>Dikarya</taxon>
        <taxon>Basidiomycota</taxon>
        <taxon>Agaricomycotina</taxon>
        <taxon>Agaricomycetes</taxon>
        <taxon>Agaricomycetidae</taxon>
        <taxon>Agaricales</taxon>
        <taxon>Marasmiineae</taxon>
        <taxon>Mycenaceae</taxon>
        <taxon>Favolaschia</taxon>
    </lineage>
</organism>
<accession>A0AAW0A6C7</accession>
<comment type="catalytic activity">
    <reaction evidence="1">
        <text>S-ubiquitinyl-[E2 ubiquitin-conjugating enzyme]-L-cysteine + [acceptor protein]-L-lysine = [E2 ubiquitin-conjugating enzyme]-L-cysteine + N(6)-ubiquitinyl-[acceptor protein]-L-lysine.</text>
        <dbReference type="EC" id="2.3.2.27"/>
    </reaction>
</comment>
<reference evidence="12 13" key="1">
    <citation type="journal article" date="2024" name="J Genomics">
        <title>Draft genome sequencing and assembly of Favolaschia claudopus CIRM-BRFM 2984 isolated from oak limbs.</title>
        <authorList>
            <person name="Navarro D."/>
            <person name="Drula E."/>
            <person name="Chaduli D."/>
            <person name="Cazenave R."/>
            <person name="Ahrendt S."/>
            <person name="Wang J."/>
            <person name="Lipzen A."/>
            <person name="Daum C."/>
            <person name="Barry K."/>
            <person name="Grigoriev I.V."/>
            <person name="Favel A."/>
            <person name="Rosso M.N."/>
            <person name="Martin F."/>
        </authorList>
    </citation>
    <scope>NUCLEOTIDE SEQUENCE [LARGE SCALE GENOMIC DNA]</scope>
    <source>
        <strain evidence="12 13">CIRM-BRFM 2984</strain>
    </source>
</reference>
<dbReference type="Gene3D" id="3.30.40.10">
    <property type="entry name" value="Zinc/RING finger domain, C3HC4 (zinc finger)"/>
    <property type="match status" value="1"/>
</dbReference>
<keyword evidence="6 9" id="KW-0863">Zinc-finger</keyword>
<dbReference type="InterPro" id="IPR013083">
    <property type="entry name" value="Znf_RING/FYVE/PHD"/>
</dbReference>
<dbReference type="PROSITE" id="PS50089">
    <property type="entry name" value="ZF_RING_2"/>
    <property type="match status" value="1"/>
</dbReference>
<keyword evidence="4" id="KW-0808">Transferase</keyword>
<keyword evidence="5" id="KW-0479">Metal-binding</keyword>
<evidence type="ECO:0000313" key="13">
    <source>
        <dbReference type="Proteomes" id="UP001362999"/>
    </source>
</evidence>
<feature type="region of interest" description="Disordered" evidence="10">
    <location>
        <begin position="377"/>
        <end position="430"/>
    </location>
</feature>
<dbReference type="EC" id="2.3.2.27" evidence="3"/>
<sequence>MNPFNSSKSTLQASRSTSSATIHPYDHGRPSYDEFALSHIRRSLLSMNSQSDNLGLITDLDSSIRFTFSSPPTLTGMHPLLDRSSYQRFDHAVEELAEEMEMAEAGQRPAARTSPGFLSTGHRAYLLGAESCVVLHKSAIHRSLRHPNPTLNPAVKVKVKRPRVFFAPADSFVAELTLSSCPCLLFLSSAFTLSIRYCPCLPLDPPLLSSASPMEYNLWPNSYLTSQEDESEFIDGNDYRLDLGSGALESGCPTPTPVPRGTSQPHSGIRRPIARRPSSRSKQAAREATLRISSREKEAERDCGICFEPATNPTRTSCCGHLFCAEHIVSWLNHPASDGRCPSCLTLTSSNTVLPLGHPATNAQFALGITIPTTLRAPPPSRSCSPSPSLSSPLSASPSISSSAAESSDEYSDSSPLSPSSDEESEDSTDYSLPALLRARALQSRRHVAHPLGTVLGARAAGVRLLRLGVWLGVVVVLAGRGRWGGGV</sequence>
<dbReference type="GO" id="GO:0008270">
    <property type="term" value="F:zinc ion binding"/>
    <property type="evidence" value="ECO:0007669"/>
    <property type="project" value="UniProtKB-KW"/>
</dbReference>
<feature type="compositionally biased region" description="Low complexity" evidence="10">
    <location>
        <begin position="382"/>
        <end position="406"/>
    </location>
</feature>
<dbReference type="SUPFAM" id="SSF57850">
    <property type="entry name" value="RING/U-box"/>
    <property type="match status" value="1"/>
</dbReference>
<evidence type="ECO:0000256" key="4">
    <source>
        <dbReference type="ARBA" id="ARBA00022679"/>
    </source>
</evidence>
<dbReference type="Proteomes" id="UP001362999">
    <property type="component" value="Unassembled WGS sequence"/>
</dbReference>
<keyword evidence="8" id="KW-0862">Zinc</keyword>
<evidence type="ECO:0000256" key="7">
    <source>
        <dbReference type="ARBA" id="ARBA00022786"/>
    </source>
</evidence>
<dbReference type="GO" id="GO:0005783">
    <property type="term" value="C:endoplasmic reticulum"/>
    <property type="evidence" value="ECO:0007669"/>
    <property type="project" value="InterPro"/>
</dbReference>
<dbReference type="InterPro" id="IPR001841">
    <property type="entry name" value="Znf_RING"/>
</dbReference>
<feature type="compositionally biased region" description="Basic residues" evidence="10">
    <location>
        <begin position="268"/>
        <end position="279"/>
    </location>
</feature>
<evidence type="ECO:0000259" key="11">
    <source>
        <dbReference type="PROSITE" id="PS50089"/>
    </source>
</evidence>
<feature type="region of interest" description="Disordered" evidence="10">
    <location>
        <begin position="1"/>
        <end position="25"/>
    </location>
</feature>
<evidence type="ECO:0000256" key="10">
    <source>
        <dbReference type="SAM" id="MobiDB-lite"/>
    </source>
</evidence>
<keyword evidence="13" id="KW-1185">Reference proteome</keyword>
<gene>
    <name evidence="12" type="ORF">R3P38DRAFT_3283548</name>
</gene>
<dbReference type="InterPro" id="IPR045103">
    <property type="entry name" value="RNF5/RNF185-like"/>
</dbReference>
<comment type="caution">
    <text evidence="12">The sequence shown here is derived from an EMBL/GenBank/DDBJ whole genome shotgun (WGS) entry which is preliminary data.</text>
</comment>
<feature type="region of interest" description="Disordered" evidence="10">
    <location>
        <begin position="252"/>
        <end position="286"/>
    </location>
</feature>
<dbReference type="Pfam" id="PF13445">
    <property type="entry name" value="zf-RING_UBOX"/>
    <property type="match status" value="1"/>
</dbReference>
<keyword evidence="7" id="KW-0833">Ubl conjugation pathway</keyword>
<dbReference type="GO" id="GO:0061630">
    <property type="term" value="F:ubiquitin protein ligase activity"/>
    <property type="evidence" value="ECO:0007669"/>
    <property type="project" value="UniProtKB-EC"/>
</dbReference>
<evidence type="ECO:0000256" key="1">
    <source>
        <dbReference type="ARBA" id="ARBA00000900"/>
    </source>
</evidence>
<dbReference type="EMBL" id="JAWWNJ010000081">
    <property type="protein sequence ID" value="KAK7001785.1"/>
    <property type="molecule type" value="Genomic_DNA"/>
</dbReference>
<feature type="domain" description="RING-type" evidence="11">
    <location>
        <begin position="303"/>
        <end position="344"/>
    </location>
</feature>
<evidence type="ECO:0000313" key="12">
    <source>
        <dbReference type="EMBL" id="KAK7001785.1"/>
    </source>
</evidence>
<evidence type="ECO:0000256" key="3">
    <source>
        <dbReference type="ARBA" id="ARBA00012483"/>
    </source>
</evidence>
<evidence type="ECO:0000256" key="2">
    <source>
        <dbReference type="ARBA" id="ARBA00004906"/>
    </source>
</evidence>
<evidence type="ECO:0000256" key="9">
    <source>
        <dbReference type="PROSITE-ProRule" id="PRU00175"/>
    </source>
</evidence>
<dbReference type="PANTHER" id="PTHR12313">
    <property type="entry name" value="E3 UBIQUITIN-PROTEIN LIGASE RNF5-RELATED"/>
    <property type="match status" value="1"/>
</dbReference>
<dbReference type="AlphaFoldDB" id="A0AAW0A6C7"/>
<comment type="pathway">
    <text evidence="2">Protein modification; protein ubiquitination.</text>
</comment>
<evidence type="ECO:0000256" key="5">
    <source>
        <dbReference type="ARBA" id="ARBA00022723"/>
    </source>
</evidence>
<protein>
    <recommendedName>
        <fullName evidence="3">RING-type E3 ubiquitin transferase</fullName>
        <ecNumber evidence="3">2.3.2.27</ecNumber>
    </recommendedName>
</protein>
<dbReference type="GO" id="GO:0006511">
    <property type="term" value="P:ubiquitin-dependent protein catabolic process"/>
    <property type="evidence" value="ECO:0007669"/>
    <property type="project" value="InterPro"/>
</dbReference>
<evidence type="ECO:0000256" key="8">
    <source>
        <dbReference type="ARBA" id="ARBA00022833"/>
    </source>
</evidence>